<dbReference type="PANTHER" id="PTHR10003">
    <property type="entry name" value="SUPEROXIDE DISMUTASE CU-ZN -RELATED"/>
    <property type="match status" value="1"/>
</dbReference>
<dbReference type="Gene3D" id="2.60.40.200">
    <property type="entry name" value="Superoxide dismutase, copper/zinc binding domain"/>
    <property type="match status" value="1"/>
</dbReference>
<dbReference type="GO" id="GO:0006801">
    <property type="term" value="P:superoxide metabolic process"/>
    <property type="evidence" value="ECO:0007669"/>
    <property type="project" value="InterPro"/>
</dbReference>
<proteinExistence type="inferred from homology"/>
<protein>
    <submittedName>
        <fullName evidence="3">Superoxide dismutase family protein</fullName>
    </submittedName>
</protein>
<evidence type="ECO:0000259" key="2">
    <source>
        <dbReference type="Pfam" id="PF00080"/>
    </source>
</evidence>
<dbReference type="EMBL" id="QQNB01000001">
    <property type="protein sequence ID" value="RDE07426.1"/>
    <property type="molecule type" value="Genomic_DNA"/>
</dbReference>
<comment type="caution">
    <text evidence="3">The sequence shown here is derived from an EMBL/GenBank/DDBJ whole genome shotgun (WGS) entry which is preliminary data.</text>
</comment>
<dbReference type="InterPro" id="IPR024134">
    <property type="entry name" value="SOD_Cu/Zn_/chaperone"/>
</dbReference>
<dbReference type="Pfam" id="PF00080">
    <property type="entry name" value="Sod_Cu"/>
    <property type="match status" value="1"/>
</dbReference>
<reference evidence="3 4" key="1">
    <citation type="submission" date="2018-07" db="EMBL/GenBank/DDBJ databases">
        <title>a novel species of Sphingomonas isolated from the rhizosphere soil of Araceae plant.</title>
        <authorList>
            <person name="Zhiyong W."/>
            <person name="Qinglan Z."/>
            <person name="Zhiwei F."/>
            <person name="Ding X."/>
            <person name="Gejiao W."/>
            <person name="Shixue Z."/>
        </authorList>
    </citation>
    <scope>NUCLEOTIDE SEQUENCE [LARGE SCALE GENOMIC DNA]</scope>
    <source>
        <strain evidence="3 4">WZY 27</strain>
    </source>
</reference>
<name>A0A369VYE7_9SPHN</name>
<evidence type="ECO:0000256" key="1">
    <source>
        <dbReference type="ARBA" id="ARBA00010457"/>
    </source>
</evidence>
<dbReference type="GO" id="GO:0005507">
    <property type="term" value="F:copper ion binding"/>
    <property type="evidence" value="ECO:0007669"/>
    <property type="project" value="InterPro"/>
</dbReference>
<accession>A0A369VYE7</accession>
<dbReference type="SUPFAM" id="SSF49329">
    <property type="entry name" value="Cu,Zn superoxide dismutase-like"/>
    <property type="match status" value="1"/>
</dbReference>
<comment type="similarity">
    <text evidence="1">Belongs to the Cu-Zn superoxide dismutase family.</text>
</comment>
<dbReference type="OrthoDB" id="5431326at2"/>
<dbReference type="Proteomes" id="UP000253918">
    <property type="component" value="Unassembled WGS sequence"/>
</dbReference>
<gene>
    <name evidence="3" type="ORF">DVW87_01905</name>
</gene>
<dbReference type="InterPro" id="IPR036423">
    <property type="entry name" value="SOD-like_Cu/Zn_dom_sf"/>
</dbReference>
<dbReference type="PROSITE" id="PS51257">
    <property type="entry name" value="PROKAR_LIPOPROTEIN"/>
    <property type="match status" value="1"/>
</dbReference>
<dbReference type="AlphaFoldDB" id="A0A369VYE7"/>
<dbReference type="RefSeq" id="WP_114687003.1">
    <property type="nucleotide sequence ID" value="NZ_QQNB01000001.1"/>
</dbReference>
<evidence type="ECO:0000313" key="3">
    <source>
        <dbReference type="EMBL" id="RDE07426.1"/>
    </source>
</evidence>
<dbReference type="CDD" id="cd00305">
    <property type="entry name" value="Cu-Zn_Superoxide_Dismutase"/>
    <property type="match status" value="1"/>
</dbReference>
<sequence length="180" mass="17537">MARSLGTAALGVGAALALAGCERKELEAGAPVSGGARAVASMVTSDGAPAGRATATEVAGGVRFTLDAMGVPAGTHGAHVHMTGRCDGPDFTSAGGHWNPTAAKHGTMNPQGPHQGDLPNLIVGTDGRGTIGITIPGATMAGLLDADGSAMMVHANADDLMTDPSGNSGGRIACGVFQPG</sequence>
<organism evidence="3 4">
    <name type="scientific">Sphingomonas aracearum</name>
    <dbReference type="NCBI Taxonomy" id="2283317"/>
    <lineage>
        <taxon>Bacteria</taxon>
        <taxon>Pseudomonadati</taxon>
        <taxon>Pseudomonadota</taxon>
        <taxon>Alphaproteobacteria</taxon>
        <taxon>Sphingomonadales</taxon>
        <taxon>Sphingomonadaceae</taxon>
        <taxon>Sphingomonas</taxon>
    </lineage>
</organism>
<keyword evidence="4" id="KW-1185">Reference proteome</keyword>
<feature type="domain" description="Superoxide dismutase copper/zinc binding" evidence="2">
    <location>
        <begin position="51"/>
        <end position="176"/>
    </location>
</feature>
<evidence type="ECO:0000313" key="4">
    <source>
        <dbReference type="Proteomes" id="UP000253918"/>
    </source>
</evidence>
<dbReference type="InterPro" id="IPR001424">
    <property type="entry name" value="SOD_Cu_Zn_dom"/>
</dbReference>